<feature type="domain" description="MvaI/BcnI restriction endonuclease" evidence="1">
    <location>
        <begin position="189"/>
        <end position="430"/>
    </location>
</feature>
<dbReference type="Gene3D" id="3.40.210.20">
    <property type="entry name" value="MvaI/BcnI restriction endonuclease, catalytic domain"/>
    <property type="match status" value="1"/>
</dbReference>
<accession>A0A1M5EI36</accession>
<dbReference type="Pfam" id="PF15515">
    <property type="entry name" value="MvaI_BcnI"/>
    <property type="match status" value="1"/>
</dbReference>
<evidence type="ECO:0000259" key="1">
    <source>
        <dbReference type="Pfam" id="PF15515"/>
    </source>
</evidence>
<dbReference type="Proteomes" id="UP000184159">
    <property type="component" value="Unassembled WGS sequence"/>
</dbReference>
<evidence type="ECO:0000313" key="2">
    <source>
        <dbReference type="EMBL" id="SHF78867.1"/>
    </source>
</evidence>
<dbReference type="AlphaFoldDB" id="A0A1M5EI36"/>
<keyword evidence="3" id="KW-1185">Reference proteome</keyword>
<gene>
    <name evidence="2" type="ORF">SAMN02745781_03159</name>
</gene>
<dbReference type="GO" id="GO:0004519">
    <property type="term" value="F:endonuclease activity"/>
    <property type="evidence" value="ECO:0007669"/>
    <property type="project" value="UniProtKB-KW"/>
</dbReference>
<evidence type="ECO:0000313" key="3">
    <source>
        <dbReference type="Proteomes" id="UP000184159"/>
    </source>
</evidence>
<keyword evidence="2" id="KW-0378">Hydrolase</keyword>
<proteinExistence type="predicted"/>
<dbReference type="InterPro" id="IPR029127">
    <property type="entry name" value="MvaI_BcnI"/>
</dbReference>
<dbReference type="RefSeq" id="WP_072961420.1">
    <property type="nucleotide sequence ID" value="NZ_FQUH01000017.1"/>
</dbReference>
<organism evidence="2 3">
    <name type="scientific">Vibrio gazogenes DSM 21264 = NBRC 103151</name>
    <dbReference type="NCBI Taxonomy" id="1123492"/>
    <lineage>
        <taxon>Bacteria</taxon>
        <taxon>Pseudomonadati</taxon>
        <taxon>Pseudomonadota</taxon>
        <taxon>Gammaproteobacteria</taxon>
        <taxon>Vibrionales</taxon>
        <taxon>Vibrionaceae</taxon>
        <taxon>Vibrio</taxon>
    </lineage>
</organism>
<sequence length="441" mass="50581">MATFSSISDHMRNLGATRIIFKPLANNDNTKQQIYLGADFDVIRVIPSGDIYASGTSKKGPIFKAPLNFYWIDENGNTDHAPNSQIILYPKYPEIRMSGFLSDTNRKLTITPRHLMQPPTREEREARLKTHRYLILGVNKDTVWAYCTSWQDTLAEELCVLVINEKATIVASVFYEQPKVGKTSEEKLLEKLRQVYETGPIESCRLKADGTKIPYKAQNGAGYTLEAQFGITPNGCADPDFMDWELKSHSGSVVTLMTPEPNTGSYIDGGLKVFLDQYATNNQPERLDFASRHEVNKENRKTTLTMRMEGYDPKSGQIIDPEGGLMLRDRDGNLAAGWRFDKVIEHWKRKHSNTCYITYKACKDNEFPTYHYGPDITLGQGTSLEHFLRGLHSCAIYYDPGINMKFKDGKWKPKKRNQFRVKWKDLYRLYDSLRKLDLRNI</sequence>
<reference evidence="3" key="1">
    <citation type="submission" date="2016-11" db="EMBL/GenBank/DDBJ databases">
        <authorList>
            <person name="Varghese N."/>
            <person name="Submissions S."/>
        </authorList>
    </citation>
    <scope>NUCLEOTIDE SEQUENCE [LARGE SCALE GENOMIC DNA]</scope>
    <source>
        <strain evidence="3">DSM 21264</strain>
    </source>
</reference>
<keyword evidence="2" id="KW-0540">Nuclease</keyword>
<keyword evidence="2" id="KW-0255">Endonuclease</keyword>
<protein>
    <submittedName>
        <fullName evidence="2">MvaI/BcnI restriction endonuclease family protein</fullName>
    </submittedName>
</protein>
<dbReference type="InterPro" id="IPR043004">
    <property type="entry name" value="MvaI_BcnI_cat"/>
</dbReference>
<dbReference type="EMBL" id="FQUH01000017">
    <property type="protein sequence ID" value="SHF78867.1"/>
    <property type="molecule type" value="Genomic_DNA"/>
</dbReference>
<name>A0A1M5EI36_VIBGA</name>